<dbReference type="EMBL" id="GL890841">
    <property type="protein sequence ID" value="EGJ33773.1"/>
    <property type="molecule type" value="Genomic_DNA"/>
</dbReference>
<evidence type="ECO:0000256" key="1">
    <source>
        <dbReference type="SAM" id="Phobius"/>
    </source>
</evidence>
<accession>F4XP02</accession>
<proteinExistence type="predicted"/>
<gene>
    <name evidence="2" type="ORF">LYNGBM3L_25000</name>
</gene>
<sequence>MGKNSLVKMSLLDQITLPTLLELGFFLIVVGWAKTVWLK</sequence>
<reference evidence="3" key="1">
    <citation type="journal article" date="2011" name="Proc. Natl. Acad. Sci. U.S.A.">
        <title>Genomic insights into the physiology and ecology of the marine filamentous cyanobacterium Lyngbya majuscula.</title>
        <authorList>
            <person name="Jones A.C."/>
            <person name="Monroe E.A."/>
            <person name="Podell S."/>
            <person name="Hess W.R."/>
            <person name="Klages S."/>
            <person name="Esquenazi E."/>
            <person name="Niessen S."/>
            <person name="Hoover H."/>
            <person name="Rothmann M."/>
            <person name="Lasken R.S."/>
            <person name="Yates J.R.III."/>
            <person name="Reinhardt R."/>
            <person name="Kube M."/>
            <person name="Burkart M.D."/>
            <person name="Allen E.E."/>
            <person name="Dorrestein P.C."/>
            <person name="Gerwick W.H."/>
            <person name="Gerwick L."/>
        </authorList>
    </citation>
    <scope>NUCLEOTIDE SEQUENCE [LARGE SCALE GENOMIC DNA]</scope>
    <source>
        <strain evidence="3">3L</strain>
    </source>
</reference>
<protein>
    <submittedName>
        <fullName evidence="2">Uncharacterized protein</fullName>
    </submittedName>
</protein>
<keyword evidence="3" id="KW-1185">Reference proteome</keyword>
<evidence type="ECO:0000313" key="3">
    <source>
        <dbReference type="Proteomes" id="UP000003959"/>
    </source>
</evidence>
<dbReference type="HOGENOM" id="CLU_219773_0_0_3"/>
<feature type="transmembrane region" description="Helical" evidence="1">
    <location>
        <begin position="15"/>
        <end position="33"/>
    </location>
</feature>
<keyword evidence="1" id="KW-1133">Transmembrane helix</keyword>
<keyword evidence="1" id="KW-0472">Membrane</keyword>
<organism evidence="2 3">
    <name type="scientific">Moorena producens 3L</name>
    <dbReference type="NCBI Taxonomy" id="489825"/>
    <lineage>
        <taxon>Bacteria</taxon>
        <taxon>Bacillati</taxon>
        <taxon>Cyanobacteriota</taxon>
        <taxon>Cyanophyceae</taxon>
        <taxon>Coleofasciculales</taxon>
        <taxon>Coleofasciculaceae</taxon>
        <taxon>Moorena</taxon>
    </lineage>
</organism>
<dbReference type="Proteomes" id="UP000003959">
    <property type="component" value="Unassembled WGS sequence"/>
</dbReference>
<name>F4XP02_9CYAN</name>
<dbReference type="AlphaFoldDB" id="F4XP02"/>
<keyword evidence="1" id="KW-0812">Transmembrane</keyword>
<evidence type="ECO:0000313" key="2">
    <source>
        <dbReference type="EMBL" id="EGJ33773.1"/>
    </source>
</evidence>